<dbReference type="Gene3D" id="3.90.190.20">
    <property type="entry name" value="Mur ligase, C-terminal domain"/>
    <property type="match status" value="1"/>
</dbReference>
<dbReference type="Pfam" id="PF02875">
    <property type="entry name" value="Mur_ligase_C"/>
    <property type="match status" value="1"/>
</dbReference>
<dbReference type="NCBIfam" id="TIGR01499">
    <property type="entry name" value="folC"/>
    <property type="match status" value="1"/>
</dbReference>
<comment type="similarity">
    <text evidence="2">Belongs to the folylpolyglutamate synthase family.</text>
</comment>
<dbReference type="AlphaFoldDB" id="A0A0X8GYQ3"/>
<dbReference type="SUPFAM" id="SSF53623">
    <property type="entry name" value="MurD-like peptide ligases, catalytic domain"/>
    <property type="match status" value="1"/>
</dbReference>
<dbReference type="PANTHER" id="PTHR11136:SF0">
    <property type="entry name" value="DIHYDROFOLATE SYNTHETASE-RELATED"/>
    <property type="match status" value="1"/>
</dbReference>
<accession>A0A0X8GYQ3</accession>
<dbReference type="InterPro" id="IPR004101">
    <property type="entry name" value="Mur_ligase_C"/>
</dbReference>
<keyword evidence="6" id="KW-0547">Nucleotide-binding</keyword>
<evidence type="ECO:0000256" key="10">
    <source>
        <dbReference type="ARBA" id="ARBA00047493"/>
    </source>
</evidence>
<feature type="domain" description="Mur ligase C-terminal" evidence="11">
    <location>
        <begin position="279"/>
        <end position="388"/>
    </location>
</feature>
<protein>
    <recommendedName>
        <fullName evidence="3">tetrahydrofolate synthase</fullName>
        <ecNumber evidence="3">6.3.2.17</ecNumber>
    </recommendedName>
    <alternativeName>
        <fullName evidence="9">Tetrahydrofolylpolyglutamate synthase</fullName>
    </alternativeName>
</protein>
<dbReference type="Proteomes" id="UP000063781">
    <property type="component" value="Chromosome"/>
</dbReference>
<name>A0A0X8GYQ3_9FIRM</name>
<evidence type="ECO:0000256" key="1">
    <source>
        <dbReference type="ARBA" id="ARBA00001946"/>
    </source>
</evidence>
<evidence type="ECO:0000256" key="9">
    <source>
        <dbReference type="ARBA" id="ARBA00030592"/>
    </source>
</evidence>
<dbReference type="GO" id="GO:0008841">
    <property type="term" value="F:dihydrofolate synthase activity"/>
    <property type="evidence" value="ECO:0007669"/>
    <property type="project" value="TreeGrafter"/>
</dbReference>
<dbReference type="GO" id="GO:0005524">
    <property type="term" value="F:ATP binding"/>
    <property type="evidence" value="ECO:0007669"/>
    <property type="project" value="UniProtKB-KW"/>
</dbReference>
<keyword evidence="5" id="KW-0479">Metal-binding</keyword>
<dbReference type="Gene3D" id="3.40.1190.10">
    <property type="entry name" value="Mur-like, catalytic domain"/>
    <property type="match status" value="1"/>
</dbReference>
<comment type="cofactor">
    <cofactor evidence="1">
        <name>Mg(2+)</name>
        <dbReference type="ChEBI" id="CHEBI:18420"/>
    </cofactor>
</comment>
<dbReference type="GO" id="GO:0046872">
    <property type="term" value="F:metal ion binding"/>
    <property type="evidence" value="ECO:0007669"/>
    <property type="project" value="UniProtKB-KW"/>
</dbReference>
<sequence>MFDTLKEALEVLEARKNRRLGIDGLLNALPEYNNPQNALSCIHIGGTNGKGSTTDFTRSILENAGYRVGSFTSPHLIAHNDRIRINNEPIADDVLLQYINDTHAVWEKHGLSMFEIDMLISLIYYRDQKVDVCIYEVGLGGRLDATNVIIPKVSAITHVDFDHMDILGDTLEKIAFEKAGIIKQGVPMLTTEKQKSAQDVIKEVARQRHAPYLQINIPDYKVDQKSVTFKVFDTEISLVNQPIYQVENATLAAYIVKQYDPQISSDTIKSGLELTHWAGRFEEIRESVYLDGAHNMNGVTKLIESLQLLPKPWTILFTALKDKEYKTMVSLLEAQADTLIITEFNFSRAESAENLAMGHDAIVIKDKYEAIDYGLNHRNGGTFIITGSLYFISEAREYLSQQ</sequence>
<proteinExistence type="inferred from homology"/>
<keyword evidence="14" id="KW-1185">Reference proteome</keyword>
<gene>
    <name evidence="13" type="ORF">AOC36_01535</name>
</gene>
<evidence type="ECO:0000256" key="4">
    <source>
        <dbReference type="ARBA" id="ARBA00022598"/>
    </source>
</evidence>
<dbReference type="EMBL" id="CP013213">
    <property type="protein sequence ID" value="AMC92714.1"/>
    <property type="molecule type" value="Genomic_DNA"/>
</dbReference>
<dbReference type="PIRSF" id="PIRSF001563">
    <property type="entry name" value="Folylpolyglu_synth"/>
    <property type="match status" value="1"/>
</dbReference>
<reference evidence="13 14" key="1">
    <citation type="submission" date="2015-10" db="EMBL/GenBank/DDBJ databases">
        <title>Erysipelothrix larvae sp. LV19 isolated from the larval gut of the rhinoceros beetle, Trypoxylus dichotomus.</title>
        <authorList>
            <person name="Lim S."/>
            <person name="Kim B.-C."/>
        </authorList>
    </citation>
    <scope>NUCLEOTIDE SEQUENCE [LARGE SCALE GENOMIC DNA]</scope>
    <source>
        <strain evidence="13 14">LV19</strain>
    </source>
</reference>
<keyword evidence="4" id="KW-0436">Ligase</keyword>
<evidence type="ECO:0000256" key="3">
    <source>
        <dbReference type="ARBA" id="ARBA00013025"/>
    </source>
</evidence>
<dbReference type="PROSITE" id="PS01011">
    <property type="entry name" value="FOLYLPOLYGLU_SYNT_1"/>
    <property type="match status" value="1"/>
</dbReference>
<keyword evidence="8" id="KW-0460">Magnesium</keyword>
<dbReference type="FunFam" id="3.40.1190.10:FF:000011">
    <property type="entry name" value="Folylpolyglutamate synthase/dihydrofolate synthase"/>
    <property type="match status" value="1"/>
</dbReference>
<comment type="catalytic activity">
    <reaction evidence="10">
        <text>(6S)-5,6,7,8-tetrahydrofolyl-(gamma-L-Glu)(n) + L-glutamate + ATP = (6S)-5,6,7,8-tetrahydrofolyl-(gamma-L-Glu)(n+1) + ADP + phosphate + H(+)</text>
        <dbReference type="Rhea" id="RHEA:10580"/>
        <dbReference type="Rhea" id="RHEA-COMP:14738"/>
        <dbReference type="Rhea" id="RHEA-COMP:14740"/>
        <dbReference type="ChEBI" id="CHEBI:15378"/>
        <dbReference type="ChEBI" id="CHEBI:29985"/>
        <dbReference type="ChEBI" id="CHEBI:30616"/>
        <dbReference type="ChEBI" id="CHEBI:43474"/>
        <dbReference type="ChEBI" id="CHEBI:141005"/>
        <dbReference type="ChEBI" id="CHEBI:456216"/>
        <dbReference type="EC" id="6.3.2.17"/>
    </reaction>
</comment>
<organism evidence="13 14">
    <name type="scientific">Erysipelothrix larvae</name>
    <dbReference type="NCBI Taxonomy" id="1514105"/>
    <lineage>
        <taxon>Bacteria</taxon>
        <taxon>Bacillati</taxon>
        <taxon>Bacillota</taxon>
        <taxon>Erysipelotrichia</taxon>
        <taxon>Erysipelotrichales</taxon>
        <taxon>Erysipelotrichaceae</taxon>
        <taxon>Erysipelothrix</taxon>
    </lineage>
</organism>
<dbReference type="GO" id="GO:0004326">
    <property type="term" value="F:tetrahydrofolylpolyglutamate synthase activity"/>
    <property type="evidence" value="ECO:0007669"/>
    <property type="project" value="UniProtKB-EC"/>
</dbReference>
<evidence type="ECO:0000259" key="12">
    <source>
        <dbReference type="Pfam" id="PF08245"/>
    </source>
</evidence>
<dbReference type="PANTHER" id="PTHR11136">
    <property type="entry name" value="FOLYLPOLYGLUTAMATE SYNTHASE-RELATED"/>
    <property type="match status" value="1"/>
</dbReference>
<dbReference type="PROSITE" id="PS01012">
    <property type="entry name" value="FOLYLPOLYGLU_SYNT_2"/>
    <property type="match status" value="1"/>
</dbReference>
<evidence type="ECO:0000256" key="2">
    <source>
        <dbReference type="ARBA" id="ARBA00008276"/>
    </source>
</evidence>
<evidence type="ECO:0000256" key="7">
    <source>
        <dbReference type="ARBA" id="ARBA00022840"/>
    </source>
</evidence>
<evidence type="ECO:0000256" key="8">
    <source>
        <dbReference type="ARBA" id="ARBA00022842"/>
    </source>
</evidence>
<dbReference type="KEGG" id="erl:AOC36_01535"/>
<dbReference type="RefSeq" id="WP_067630448.1">
    <property type="nucleotide sequence ID" value="NZ_CP013213.1"/>
</dbReference>
<dbReference type="InterPro" id="IPR018109">
    <property type="entry name" value="Folylpolyglutamate_synth_CS"/>
</dbReference>
<evidence type="ECO:0000313" key="14">
    <source>
        <dbReference type="Proteomes" id="UP000063781"/>
    </source>
</evidence>
<dbReference type="STRING" id="1514105.AOC36_01535"/>
<evidence type="ECO:0000256" key="6">
    <source>
        <dbReference type="ARBA" id="ARBA00022741"/>
    </source>
</evidence>
<evidence type="ECO:0000259" key="11">
    <source>
        <dbReference type="Pfam" id="PF02875"/>
    </source>
</evidence>
<evidence type="ECO:0000313" key="13">
    <source>
        <dbReference type="EMBL" id="AMC92714.1"/>
    </source>
</evidence>
<dbReference type="GO" id="GO:0005737">
    <property type="term" value="C:cytoplasm"/>
    <property type="evidence" value="ECO:0007669"/>
    <property type="project" value="TreeGrafter"/>
</dbReference>
<dbReference type="EC" id="6.3.2.17" evidence="3"/>
<dbReference type="OrthoDB" id="9809356at2"/>
<dbReference type="InterPro" id="IPR036615">
    <property type="entry name" value="Mur_ligase_C_dom_sf"/>
</dbReference>
<dbReference type="InterPro" id="IPR013221">
    <property type="entry name" value="Mur_ligase_cen"/>
</dbReference>
<feature type="domain" description="Mur ligase central" evidence="12">
    <location>
        <begin position="44"/>
        <end position="247"/>
    </location>
</feature>
<dbReference type="Pfam" id="PF08245">
    <property type="entry name" value="Mur_ligase_M"/>
    <property type="match status" value="1"/>
</dbReference>
<dbReference type="SUPFAM" id="SSF53244">
    <property type="entry name" value="MurD-like peptide ligases, peptide-binding domain"/>
    <property type="match status" value="1"/>
</dbReference>
<keyword evidence="7" id="KW-0067">ATP-binding</keyword>
<dbReference type="InterPro" id="IPR001645">
    <property type="entry name" value="Folylpolyglutamate_synth"/>
</dbReference>
<dbReference type="InterPro" id="IPR036565">
    <property type="entry name" value="Mur-like_cat_sf"/>
</dbReference>
<evidence type="ECO:0000256" key="5">
    <source>
        <dbReference type="ARBA" id="ARBA00022723"/>
    </source>
</evidence>